<reference evidence="3 4" key="1">
    <citation type="submission" date="2023-10" db="EMBL/GenBank/DDBJ databases">
        <title>The complete genome sequence of Methanoculleus receptaculi DSM 18860.</title>
        <authorList>
            <person name="Lai S.-J."/>
            <person name="You Y.-T."/>
            <person name="Chen S.-C."/>
        </authorList>
    </citation>
    <scope>NUCLEOTIDE SEQUENCE [LARGE SCALE GENOMIC DNA]</scope>
    <source>
        <strain evidence="3 4">DSM 18860</strain>
    </source>
</reference>
<proteinExistence type="inferred from homology"/>
<dbReference type="AlphaFoldDB" id="A0AAX4FWC6"/>
<evidence type="ECO:0000313" key="3">
    <source>
        <dbReference type="EMBL" id="WOX58253.1"/>
    </source>
</evidence>
<dbReference type="SUPFAM" id="SSF69786">
    <property type="entry name" value="YggU-like"/>
    <property type="match status" value="1"/>
</dbReference>
<dbReference type="PANTHER" id="PTHR13420:SF7">
    <property type="entry name" value="UPF0235 PROTEIN C15ORF40"/>
    <property type="match status" value="1"/>
</dbReference>
<dbReference type="InterPro" id="IPR003746">
    <property type="entry name" value="DUF167"/>
</dbReference>
<evidence type="ECO:0000256" key="1">
    <source>
        <dbReference type="ARBA" id="ARBA00010364"/>
    </source>
</evidence>
<dbReference type="HAMAP" id="MF_00634">
    <property type="entry name" value="UPF0235"/>
    <property type="match status" value="1"/>
</dbReference>
<dbReference type="InterPro" id="IPR036591">
    <property type="entry name" value="YggU-like_sf"/>
</dbReference>
<comment type="similarity">
    <text evidence="1 2">Belongs to the UPF0235 family.</text>
</comment>
<protein>
    <recommendedName>
        <fullName evidence="2">UPF0235 protein R6Y96_03150</fullName>
    </recommendedName>
</protein>
<dbReference type="EMBL" id="CP137642">
    <property type="protein sequence ID" value="WOX58253.1"/>
    <property type="molecule type" value="Genomic_DNA"/>
</dbReference>
<organism evidence="3 4">
    <name type="scientific">Methanoculleus receptaculi</name>
    <dbReference type="NCBI Taxonomy" id="394967"/>
    <lineage>
        <taxon>Archaea</taxon>
        <taxon>Methanobacteriati</taxon>
        <taxon>Methanobacteriota</taxon>
        <taxon>Stenosarchaea group</taxon>
        <taxon>Methanomicrobia</taxon>
        <taxon>Methanomicrobiales</taxon>
        <taxon>Methanomicrobiaceae</taxon>
        <taxon>Methanoculleus</taxon>
    </lineage>
</organism>
<dbReference type="Proteomes" id="UP001305652">
    <property type="component" value="Chromosome"/>
</dbReference>
<accession>A0AAX4FWC6</accession>
<evidence type="ECO:0000313" key="4">
    <source>
        <dbReference type="Proteomes" id="UP001305652"/>
    </source>
</evidence>
<keyword evidence="4" id="KW-1185">Reference proteome</keyword>
<dbReference type="SMART" id="SM01152">
    <property type="entry name" value="DUF167"/>
    <property type="match status" value="1"/>
</dbReference>
<dbReference type="NCBIfam" id="TIGR00251">
    <property type="entry name" value="DUF167 family protein"/>
    <property type="match status" value="1"/>
</dbReference>
<dbReference type="Pfam" id="PF02594">
    <property type="entry name" value="DUF167"/>
    <property type="match status" value="1"/>
</dbReference>
<dbReference type="PANTHER" id="PTHR13420">
    <property type="entry name" value="UPF0235 PROTEIN C15ORF40"/>
    <property type="match status" value="1"/>
</dbReference>
<name>A0AAX4FWC6_9EURY</name>
<evidence type="ECO:0000256" key="2">
    <source>
        <dbReference type="HAMAP-Rule" id="MF_00634"/>
    </source>
</evidence>
<sequence length="105" mass="11066">MDTYANAVSETPDGVTIALDVTAGAKRSLFPAGYNEWRRSIRCQVAAPAVGGRANRAVIDLLAKTFEVSRGNVTIVAGHASSSKVVAISGLSRSRALECLNRFDA</sequence>
<dbReference type="GeneID" id="85732121"/>
<dbReference type="RefSeq" id="WP_318622073.1">
    <property type="nucleotide sequence ID" value="NZ_CP137642.1"/>
</dbReference>
<dbReference type="KEGG" id="mrc:R6Y96_03150"/>
<dbReference type="GO" id="GO:0005737">
    <property type="term" value="C:cytoplasm"/>
    <property type="evidence" value="ECO:0007669"/>
    <property type="project" value="TreeGrafter"/>
</dbReference>
<dbReference type="Gene3D" id="3.30.1200.10">
    <property type="entry name" value="YggU-like"/>
    <property type="match status" value="1"/>
</dbReference>
<gene>
    <name evidence="3" type="ORF">R6Y96_03150</name>
</gene>